<protein>
    <submittedName>
        <fullName evidence="1">Zinc finger MYM-type protein 1-like isoform X1</fullName>
    </submittedName>
</protein>
<reference evidence="1 2" key="1">
    <citation type="submission" date="2024-01" db="EMBL/GenBank/DDBJ databases">
        <authorList>
            <person name="Alioto T."/>
            <person name="Alioto T."/>
            <person name="Gomez Garrido J."/>
        </authorList>
    </citation>
    <scope>NUCLEOTIDE SEQUENCE [LARGE SCALE GENOMIC DNA]</scope>
</reference>
<proteinExistence type="predicted"/>
<dbReference type="AlphaFoldDB" id="A0AAV1PY91"/>
<keyword evidence="2" id="KW-1185">Reference proteome</keyword>
<dbReference type="Proteomes" id="UP001314229">
    <property type="component" value="Unassembled WGS sequence"/>
</dbReference>
<evidence type="ECO:0000313" key="1">
    <source>
        <dbReference type="EMBL" id="CAK6976947.1"/>
    </source>
</evidence>
<dbReference type="EMBL" id="CAWUFR010000376">
    <property type="protein sequence ID" value="CAK6976947.1"/>
    <property type="molecule type" value="Genomic_DNA"/>
</dbReference>
<comment type="caution">
    <text evidence="1">The sequence shown here is derived from an EMBL/GenBank/DDBJ whole genome shotgun (WGS) entry which is preliminary data.</text>
</comment>
<sequence>ASPEHWAIYKENTGCSLHRLSDTRWRARIMAVKPVAQLPSVIEAIDSILTTCSLTSEARSEAS</sequence>
<gene>
    <name evidence="1" type="ORF">FSCOSCO3_A001752</name>
</gene>
<accession>A0AAV1PY91</accession>
<name>A0AAV1PY91_SCOSC</name>
<evidence type="ECO:0000313" key="2">
    <source>
        <dbReference type="Proteomes" id="UP001314229"/>
    </source>
</evidence>
<organism evidence="1 2">
    <name type="scientific">Scomber scombrus</name>
    <name type="common">Atlantic mackerel</name>
    <name type="synonym">Scomber vernalis</name>
    <dbReference type="NCBI Taxonomy" id="13677"/>
    <lineage>
        <taxon>Eukaryota</taxon>
        <taxon>Metazoa</taxon>
        <taxon>Chordata</taxon>
        <taxon>Craniata</taxon>
        <taxon>Vertebrata</taxon>
        <taxon>Euteleostomi</taxon>
        <taxon>Actinopterygii</taxon>
        <taxon>Neopterygii</taxon>
        <taxon>Teleostei</taxon>
        <taxon>Neoteleostei</taxon>
        <taxon>Acanthomorphata</taxon>
        <taxon>Pelagiaria</taxon>
        <taxon>Scombriformes</taxon>
        <taxon>Scombridae</taxon>
        <taxon>Scomber</taxon>
    </lineage>
</organism>
<feature type="non-terminal residue" evidence="1">
    <location>
        <position position="1"/>
    </location>
</feature>
<feature type="non-terminal residue" evidence="1">
    <location>
        <position position="63"/>
    </location>
</feature>